<dbReference type="AlphaFoldDB" id="A0A7I7JTV4"/>
<dbReference type="Proteomes" id="UP000467006">
    <property type="component" value="Chromosome"/>
</dbReference>
<dbReference type="OrthoDB" id="9950168at2"/>
<proteinExistence type="predicted"/>
<organism evidence="1 2">
    <name type="scientific">Mycolicibacterium duvalii</name>
    <dbReference type="NCBI Taxonomy" id="39688"/>
    <lineage>
        <taxon>Bacteria</taxon>
        <taxon>Bacillati</taxon>
        <taxon>Actinomycetota</taxon>
        <taxon>Actinomycetes</taxon>
        <taxon>Mycobacteriales</taxon>
        <taxon>Mycobacteriaceae</taxon>
        <taxon>Mycolicibacterium</taxon>
    </lineage>
</organism>
<dbReference type="EMBL" id="AP022563">
    <property type="protein sequence ID" value="BBX15220.1"/>
    <property type="molecule type" value="Genomic_DNA"/>
</dbReference>
<keyword evidence="2" id="KW-1185">Reference proteome</keyword>
<name>A0A7I7JTV4_9MYCO</name>
<dbReference type="KEGG" id="mdu:MDUV_00800"/>
<protein>
    <submittedName>
        <fullName evidence="1">Uncharacterized protein</fullName>
    </submittedName>
</protein>
<evidence type="ECO:0000313" key="1">
    <source>
        <dbReference type="EMBL" id="BBX15220.1"/>
    </source>
</evidence>
<reference evidence="1 2" key="1">
    <citation type="journal article" date="2019" name="Emerg. Microbes Infect.">
        <title>Comprehensive subspecies identification of 175 nontuberculous mycobacteria species based on 7547 genomic profiles.</title>
        <authorList>
            <person name="Matsumoto Y."/>
            <person name="Kinjo T."/>
            <person name="Motooka D."/>
            <person name="Nabeya D."/>
            <person name="Jung N."/>
            <person name="Uechi K."/>
            <person name="Horii T."/>
            <person name="Iida T."/>
            <person name="Fujita J."/>
            <person name="Nakamura S."/>
        </authorList>
    </citation>
    <scope>NUCLEOTIDE SEQUENCE [LARGE SCALE GENOMIC DNA]</scope>
    <source>
        <strain evidence="1 2">JCM 6396</strain>
    </source>
</reference>
<evidence type="ECO:0000313" key="2">
    <source>
        <dbReference type="Proteomes" id="UP000467006"/>
    </source>
</evidence>
<dbReference type="RefSeq" id="WP_098005192.1">
    <property type="nucleotide sequence ID" value="NZ_AP022563.1"/>
</dbReference>
<sequence length="193" mass="20602">MDLANVIISGISAAVAVGSAIVAGVSALRSREAKRIAEEKRDEAVQAAKDVASDVGRIATVQESRQRAEEARNTAEQSAQASSVLIVLSEVQRGFSGWKVHNESSQPVTNVVVSGVAGAQIVVYLGSGPEPRSEYVEPTVGAYKQSRLMFRPTGTDAVHADASEIERMALRFTDARQQTWEKIGSQPVRPVVS</sequence>
<gene>
    <name evidence="1" type="ORF">MDUV_00800</name>
</gene>
<accession>A0A7I7JTV4</accession>